<name>A0A1T0A3A7_9GAMM</name>
<dbReference type="Proteomes" id="UP000255279">
    <property type="component" value="Unassembled WGS sequence"/>
</dbReference>
<evidence type="ECO:0000313" key="4">
    <source>
        <dbReference type="Proteomes" id="UP000190435"/>
    </source>
</evidence>
<organism evidence="2 4">
    <name type="scientific">Moraxella caviae</name>
    <dbReference type="NCBI Taxonomy" id="34060"/>
    <lineage>
        <taxon>Bacteria</taxon>
        <taxon>Pseudomonadati</taxon>
        <taxon>Pseudomonadota</taxon>
        <taxon>Gammaproteobacteria</taxon>
        <taxon>Moraxellales</taxon>
        <taxon>Moraxellaceae</taxon>
        <taxon>Moraxella</taxon>
    </lineage>
</organism>
<evidence type="ECO:0000256" key="1">
    <source>
        <dbReference type="SAM" id="SignalP"/>
    </source>
</evidence>
<dbReference type="STRING" id="34060.B0181_04835"/>
<dbReference type="RefSeq" id="WP_078276361.1">
    <property type="nucleotide sequence ID" value="NZ_CAACXO010000043.1"/>
</dbReference>
<reference evidence="2 4" key="1">
    <citation type="submission" date="2017-02" db="EMBL/GenBank/DDBJ databases">
        <title>Draft genome sequence of Moraxella caviae CCUG 355 type strain.</title>
        <authorList>
            <person name="Engstrom-Jakobsson H."/>
            <person name="Salva-Serra F."/>
            <person name="Thorell K."/>
            <person name="Gonzales-Siles L."/>
            <person name="Karlsson R."/>
            <person name="Boulund F."/>
            <person name="Engstrand L."/>
            <person name="Moore E."/>
        </authorList>
    </citation>
    <scope>NUCLEOTIDE SEQUENCE [LARGE SCALE GENOMIC DNA]</scope>
    <source>
        <strain evidence="2 4">CCUG 355</strain>
    </source>
</reference>
<feature type="signal peptide" evidence="1">
    <location>
        <begin position="1"/>
        <end position="26"/>
    </location>
</feature>
<sequence>MKSIFRNLQAFVIIALSFFVIAQAHATNNSKEYSRNYIYSDFLETLDDDTKFVGKRMVHFTQGIHTTRPLSAVELQTDSLYGVAVGRYKGRVHMTGNVDKDKPYYSDTKTLVKINATQRALITKTTTTGLKPSAGAELFAEFQSGNHRVEVAADAVIGLAYKGEDFTVGAQYNHTIKRNFWYKGKHAGRLEQNDGKGITVFGEKHSNNKTHGVSLSYRESPKGDIFEGTRDDGVRYTSYEPKHREYKLAYYVKF</sequence>
<dbReference type="AlphaFoldDB" id="A0A1T0A3A7"/>
<evidence type="ECO:0000313" key="3">
    <source>
        <dbReference type="EMBL" id="STZ14578.1"/>
    </source>
</evidence>
<proteinExistence type="predicted"/>
<reference evidence="3 5" key="2">
    <citation type="submission" date="2018-06" db="EMBL/GenBank/DDBJ databases">
        <authorList>
            <consortium name="Pathogen Informatics"/>
            <person name="Doyle S."/>
        </authorList>
    </citation>
    <scope>NUCLEOTIDE SEQUENCE [LARGE SCALE GENOMIC DNA]</scope>
    <source>
        <strain evidence="3 5">NCTC10293</strain>
    </source>
</reference>
<gene>
    <name evidence="2" type="ORF">B0181_04835</name>
    <name evidence="3" type="ORF">NCTC10293_02173</name>
</gene>
<keyword evidence="1" id="KW-0732">Signal</keyword>
<evidence type="ECO:0000313" key="2">
    <source>
        <dbReference type="EMBL" id="OOR90204.1"/>
    </source>
</evidence>
<dbReference type="Proteomes" id="UP000190435">
    <property type="component" value="Unassembled WGS sequence"/>
</dbReference>
<feature type="chain" id="PRO_5036026414" evidence="1">
    <location>
        <begin position="27"/>
        <end position="254"/>
    </location>
</feature>
<protein>
    <submittedName>
        <fullName evidence="2">Uncharacterized protein</fullName>
    </submittedName>
</protein>
<keyword evidence="4" id="KW-1185">Reference proteome</keyword>
<evidence type="ECO:0000313" key="5">
    <source>
        <dbReference type="Proteomes" id="UP000255279"/>
    </source>
</evidence>
<dbReference type="EMBL" id="UGQE01000004">
    <property type="protein sequence ID" value="STZ14578.1"/>
    <property type="molecule type" value="Genomic_DNA"/>
</dbReference>
<dbReference type="EMBL" id="MUXU01000033">
    <property type="protein sequence ID" value="OOR90204.1"/>
    <property type="molecule type" value="Genomic_DNA"/>
</dbReference>
<accession>A0A1T0A3A7</accession>